<dbReference type="GO" id="GO:0004519">
    <property type="term" value="F:endonuclease activity"/>
    <property type="evidence" value="ECO:0007669"/>
    <property type="project" value="UniProtKB-KW"/>
</dbReference>
<dbReference type="PANTHER" id="PTHR34477">
    <property type="entry name" value="UPF0213 PROTEIN YHBQ"/>
    <property type="match status" value="1"/>
</dbReference>
<dbReference type="PANTHER" id="PTHR34477:SF5">
    <property type="entry name" value="BSL5627 PROTEIN"/>
    <property type="match status" value="1"/>
</dbReference>
<dbReference type="PROSITE" id="PS50164">
    <property type="entry name" value="GIY_YIG"/>
    <property type="match status" value="1"/>
</dbReference>
<evidence type="ECO:0000313" key="4">
    <source>
        <dbReference type="Proteomes" id="UP000228816"/>
    </source>
</evidence>
<dbReference type="AlphaFoldDB" id="A0A2M7BZ45"/>
<protein>
    <submittedName>
        <fullName evidence="3">Endonuclease</fullName>
    </submittedName>
</protein>
<keyword evidence="3" id="KW-0255">Endonuclease</keyword>
<keyword evidence="3" id="KW-0378">Hydrolase</keyword>
<dbReference type="Pfam" id="PF01541">
    <property type="entry name" value="GIY-YIG"/>
    <property type="match status" value="1"/>
</dbReference>
<dbReference type="SMART" id="SM00465">
    <property type="entry name" value="GIYc"/>
    <property type="match status" value="1"/>
</dbReference>
<organism evidence="3 4">
    <name type="scientific">bacterium (Candidatus Gribaldobacteria) CG03_land_8_20_14_0_80_36_40</name>
    <dbReference type="NCBI Taxonomy" id="2014271"/>
    <lineage>
        <taxon>Bacteria</taxon>
        <taxon>Candidatus Gribaldobacteria</taxon>
    </lineage>
</organism>
<dbReference type="Gene3D" id="3.40.1440.10">
    <property type="entry name" value="GIY-YIG endonuclease"/>
    <property type="match status" value="1"/>
</dbReference>
<dbReference type="InterPro" id="IPR035901">
    <property type="entry name" value="GIY-YIG_endonuc_sf"/>
</dbReference>
<dbReference type="Proteomes" id="UP000228816">
    <property type="component" value="Unassembled WGS sequence"/>
</dbReference>
<gene>
    <name evidence="3" type="ORF">COS44_01400</name>
</gene>
<dbReference type="EMBL" id="PEUS01000030">
    <property type="protein sequence ID" value="PIV14000.1"/>
    <property type="molecule type" value="Genomic_DNA"/>
</dbReference>
<dbReference type="SUPFAM" id="SSF82771">
    <property type="entry name" value="GIY-YIG endonuclease"/>
    <property type="match status" value="1"/>
</dbReference>
<evidence type="ECO:0000259" key="2">
    <source>
        <dbReference type="PROSITE" id="PS50164"/>
    </source>
</evidence>
<dbReference type="InterPro" id="IPR000305">
    <property type="entry name" value="GIY-YIG_endonuc"/>
</dbReference>
<comment type="caution">
    <text evidence="3">The sequence shown here is derived from an EMBL/GenBank/DDBJ whole genome shotgun (WGS) entry which is preliminary data.</text>
</comment>
<feature type="domain" description="GIY-YIG" evidence="2">
    <location>
        <begin position="1"/>
        <end position="76"/>
    </location>
</feature>
<dbReference type="InterPro" id="IPR050190">
    <property type="entry name" value="UPF0213_domain"/>
</dbReference>
<dbReference type="CDD" id="cd10449">
    <property type="entry name" value="GIY-YIG_SLX1_like"/>
    <property type="match status" value="1"/>
</dbReference>
<sequence length="83" mass="10119">MFYCYILKSLKSSKYYIGTSKNIEERLKLHNAGKIKSTKKNKPWIAIYYEKFTTLKEARKRELQIKRWKSRKAIERLIKTFKI</sequence>
<name>A0A2M7BZ45_9BACT</name>
<evidence type="ECO:0000313" key="3">
    <source>
        <dbReference type="EMBL" id="PIV14000.1"/>
    </source>
</evidence>
<reference evidence="4" key="1">
    <citation type="submission" date="2017-09" db="EMBL/GenBank/DDBJ databases">
        <title>Depth-based differentiation of microbial function through sediment-hosted aquifers and enrichment of novel symbionts in the deep terrestrial subsurface.</title>
        <authorList>
            <person name="Probst A.J."/>
            <person name="Ladd B."/>
            <person name="Jarett J.K."/>
            <person name="Geller-Mcgrath D.E."/>
            <person name="Sieber C.M.K."/>
            <person name="Emerson J.B."/>
            <person name="Anantharaman K."/>
            <person name="Thomas B.C."/>
            <person name="Malmstrom R."/>
            <person name="Stieglmeier M."/>
            <person name="Klingl A."/>
            <person name="Woyke T."/>
            <person name="Ryan C.M."/>
            <person name="Banfield J.F."/>
        </authorList>
    </citation>
    <scope>NUCLEOTIDE SEQUENCE [LARGE SCALE GENOMIC DNA]</scope>
</reference>
<proteinExistence type="inferred from homology"/>
<comment type="similarity">
    <text evidence="1">Belongs to the UPF0213 family.</text>
</comment>
<keyword evidence="3" id="KW-0540">Nuclease</keyword>
<accession>A0A2M7BZ45</accession>
<evidence type="ECO:0000256" key="1">
    <source>
        <dbReference type="ARBA" id="ARBA00007435"/>
    </source>
</evidence>